<dbReference type="Pfam" id="PF02872">
    <property type="entry name" value="5_nucleotid_C"/>
    <property type="match status" value="1"/>
</dbReference>
<dbReference type="Gene3D" id="3.60.21.10">
    <property type="match status" value="1"/>
</dbReference>
<dbReference type="PRINTS" id="PR01607">
    <property type="entry name" value="APYRASEFAMLY"/>
</dbReference>
<dbReference type="GO" id="GO:0009166">
    <property type="term" value="P:nucleotide catabolic process"/>
    <property type="evidence" value="ECO:0007669"/>
    <property type="project" value="InterPro"/>
</dbReference>
<evidence type="ECO:0000313" key="6">
    <source>
        <dbReference type="Proteomes" id="UP001057753"/>
    </source>
</evidence>
<keyword evidence="6" id="KW-1185">Reference proteome</keyword>
<dbReference type="PANTHER" id="PTHR11575:SF23">
    <property type="entry name" value="5-NUCLEOTIDASE FAMILY PROTEIN"/>
    <property type="match status" value="1"/>
</dbReference>
<feature type="domain" description="Calcineurin-like phosphoesterase" evidence="3">
    <location>
        <begin position="7"/>
        <end position="206"/>
    </location>
</feature>
<dbReference type="EMBL" id="JABXYM010000001">
    <property type="protein sequence ID" value="MCR6095238.1"/>
    <property type="molecule type" value="Genomic_DNA"/>
</dbReference>
<keyword evidence="2" id="KW-0378">Hydrolase</keyword>
<dbReference type="InterPro" id="IPR036907">
    <property type="entry name" value="5'-Nucleotdase_C_sf"/>
</dbReference>
<dbReference type="Pfam" id="PF00149">
    <property type="entry name" value="Metallophos"/>
    <property type="match status" value="1"/>
</dbReference>
<evidence type="ECO:0000256" key="2">
    <source>
        <dbReference type="RuleBase" id="RU362119"/>
    </source>
</evidence>
<dbReference type="SUPFAM" id="SSF55816">
    <property type="entry name" value="5'-nucleotidase (syn. UDP-sugar hydrolase), C-terminal domain"/>
    <property type="match status" value="1"/>
</dbReference>
<reference evidence="5" key="1">
    <citation type="submission" date="2020-06" db="EMBL/GenBank/DDBJ databases">
        <title>Insight into the genomes of haloalkaliphilic bacilli from Kenyan soda lakes.</title>
        <authorList>
            <person name="Mwirichia R."/>
            <person name="Villamizar G.C."/>
            <person name="Poehlein A."/>
            <person name="Mugweru J."/>
            <person name="Kipnyargis A."/>
            <person name="Kiplimo D."/>
            <person name="Orwa P."/>
            <person name="Daniel R."/>
        </authorList>
    </citation>
    <scope>NUCLEOTIDE SEQUENCE</scope>
    <source>
        <strain evidence="5">B1096_S55</strain>
    </source>
</reference>
<dbReference type="PANTHER" id="PTHR11575">
    <property type="entry name" value="5'-NUCLEOTIDASE-RELATED"/>
    <property type="match status" value="1"/>
</dbReference>
<dbReference type="AlphaFoldDB" id="A0A9Q4FY09"/>
<dbReference type="RefSeq" id="WP_257819922.1">
    <property type="nucleotide sequence ID" value="NZ_JABXYM010000001.1"/>
</dbReference>
<feature type="domain" description="5'-Nucleotidase C-terminal" evidence="4">
    <location>
        <begin position="293"/>
        <end position="430"/>
    </location>
</feature>
<dbReference type="GO" id="GO:0000166">
    <property type="term" value="F:nucleotide binding"/>
    <property type="evidence" value="ECO:0007669"/>
    <property type="project" value="UniProtKB-KW"/>
</dbReference>
<evidence type="ECO:0000259" key="4">
    <source>
        <dbReference type="Pfam" id="PF02872"/>
    </source>
</evidence>
<dbReference type="Proteomes" id="UP001057753">
    <property type="component" value="Unassembled WGS sequence"/>
</dbReference>
<dbReference type="CDD" id="cd00845">
    <property type="entry name" value="MPP_UshA_N_like"/>
    <property type="match status" value="1"/>
</dbReference>
<dbReference type="InterPro" id="IPR029052">
    <property type="entry name" value="Metallo-depent_PP-like"/>
</dbReference>
<dbReference type="InterPro" id="IPR006179">
    <property type="entry name" value="5_nucleotidase/apyrase"/>
</dbReference>
<gene>
    <name evidence="5" type="ORF">HXA33_01570</name>
</gene>
<proteinExistence type="inferred from homology"/>
<evidence type="ECO:0000313" key="5">
    <source>
        <dbReference type="EMBL" id="MCR6095238.1"/>
    </source>
</evidence>
<name>A0A9Q4FY09_SALAG</name>
<dbReference type="GO" id="GO:0046872">
    <property type="term" value="F:metal ion binding"/>
    <property type="evidence" value="ECO:0007669"/>
    <property type="project" value="InterPro"/>
</dbReference>
<organism evidence="5 6">
    <name type="scientific">Salipaludibacillus agaradhaerens</name>
    <name type="common">Bacillus agaradhaerens</name>
    <dbReference type="NCBI Taxonomy" id="76935"/>
    <lineage>
        <taxon>Bacteria</taxon>
        <taxon>Bacillati</taxon>
        <taxon>Bacillota</taxon>
        <taxon>Bacilli</taxon>
        <taxon>Bacillales</taxon>
        <taxon>Bacillaceae</taxon>
    </lineage>
</organism>
<keyword evidence="2" id="KW-0547">Nucleotide-binding</keyword>
<evidence type="ECO:0000259" key="3">
    <source>
        <dbReference type="Pfam" id="PF00149"/>
    </source>
</evidence>
<dbReference type="SUPFAM" id="SSF56300">
    <property type="entry name" value="Metallo-dependent phosphatases"/>
    <property type="match status" value="1"/>
</dbReference>
<sequence>MSNEIVRILHTNDLHSQLENWPAVTKLLKEKKQHALSHNEHVLLFDIGDHCDKVHPMTEALAGKGNVALLNNMEYDGVTIGNNEGITLSKEQLDHLYDEAKFPVILSNLIHEDGSYPEWTVPYKIFTLSSGVSIGVTGVTISFPLFYHTLGWRVTEPFAALKRTVARLSEKVDAIICLSHLGLKEDEKMANEVSGIDVILGAHTHHVLERGKKVNNTWINQAGRSGTHVGDIQLSFKENEKGAFSLSVNHVQSIKVNLNERDEETEKLLSKLAKQADNILKEPVTHLAEPLEVQWYQQSDFPKLLAETLREWCHADLAMVNSGVLLKSLEIGPVTLGDLHECCPHPINPAKVVVSGENLINILHEAQEERMIHFALKGFGFRGKVLGYMVFDNLRIAKGAPALNEKSIFIGNKPLQRDRNYTLATVDMFTLGQLYPAISTSTKIDYFMPEFLRDLLAWKLRTFKTPSR</sequence>
<dbReference type="GO" id="GO:0008253">
    <property type="term" value="F:5'-nucleotidase activity"/>
    <property type="evidence" value="ECO:0007669"/>
    <property type="project" value="TreeGrafter"/>
</dbReference>
<comment type="similarity">
    <text evidence="2">Belongs to the 5'-nucleotidase family.</text>
</comment>
<comment type="caution">
    <text evidence="5">The sequence shown here is derived from an EMBL/GenBank/DDBJ whole genome shotgun (WGS) entry which is preliminary data.</text>
</comment>
<dbReference type="GO" id="GO:0008768">
    <property type="term" value="F:UDP-sugar diphosphatase activity"/>
    <property type="evidence" value="ECO:0007669"/>
    <property type="project" value="TreeGrafter"/>
</dbReference>
<dbReference type="InterPro" id="IPR011240">
    <property type="entry name" value="Pesterase_YunD"/>
</dbReference>
<dbReference type="InterPro" id="IPR006146">
    <property type="entry name" value="5'-Nucleotdase_CS"/>
</dbReference>
<evidence type="ECO:0000256" key="1">
    <source>
        <dbReference type="ARBA" id="ARBA00022729"/>
    </source>
</evidence>
<dbReference type="InterPro" id="IPR004843">
    <property type="entry name" value="Calcineurin-like_PHP"/>
</dbReference>
<keyword evidence="1" id="KW-0732">Signal</keyword>
<dbReference type="GO" id="GO:0030288">
    <property type="term" value="C:outer membrane-bounded periplasmic space"/>
    <property type="evidence" value="ECO:0007669"/>
    <property type="project" value="TreeGrafter"/>
</dbReference>
<protein>
    <submittedName>
        <fullName evidence="5">Bifunctional metallophosphatase/5'-nucleotidase</fullName>
    </submittedName>
</protein>
<dbReference type="PIRSF" id="PIRSF036361">
    <property type="entry name" value="YunD"/>
    <property type="match status" value="1"/>
</dbReference>
<dbReference type="Gene3D" id="3.90.780.10">
    <property type="entry name" value="5'-Nucleotidase, C-terminal domain"/>
    <property type="match status" value="1"/>
</dbReference>
<dbReference type="InterPro" id="IPR008334">
    <property type="entry name" value="5'-Nucleotdase_C"/>
</dbReference>
<dbReference type="PROSITE" id="PS00785">
    <property type="entry name" value="5_NUCLEOTIDASE_1"/>
    <property type="match status" value="1"/>
</dbReference>
<accession>A0A9Q4FY09</accession>